<evidence type="ECO:0000256" key="7">
    <source>
        <dbReference type="PIRSR" id="PIRSR602401-1"/>
    </source>
</evidence>
<evidence type="ECO:0008006" key="11">
    <source>
        <dbReference type="Google" id="ProtNLM"/>
    </source>
</evidence>
<dbReference type="PANTHER" id="PTHR24291">
    <property type="entry name" value="CYTOCHROME P450 FAMILY 4"/>
    <property type="match status" value="1"/>
</dbReference>
<name>A0A420DXY3_9FLAO</name>
<proteinExistence type="inferred from homology"/>
<feature type="binding site" description="axial binding residue" evidence="7">
    <location>
        <position position="394"/>
    </location>
    <ligand>
        <name>heme</name>
        <dbReference type="ChEBI" id="CHEBI:30413"/>
    </ligand>
    <ligandPart>
        <name>Fe</name>
        <dbReference type="ChEBI" id="CHEBI:18248"/>
    </ligandPart>
</feature>
<dbReference type="GO" id="GO:0020037">
    <property type="term" value="F:heme binding"/>
    <property type="evidence" value="ECO:0007669"/>
    <property type="project" value="InterPro"/>
</dbReference>
<protein>
    <recommendedName>
        <fullName evidence="11">Cytochrome P450</fullName>
    </recommendedName>
</protein>
<keyword evidence="2 7" id="KW-0349">Heme</keyword>
<comment type="cofactor">
    <cofactor evidence="7">
        <name>heme</name>
        <dbReference type="ChEBI" id="CHEBI:30413"/>
    </cofactor>
</comment>
<comment type="caution">
    <text evidence="9">The sequence shown here is derived from an EMBL/GenBank/DDBJ whole genome shotgun (WGS) entry which is preliminary data.</text>
</comment>
<dbReference type="GO" id="GO:0004497">
    <property type="term" value="F:monooxygenase activity"/>
    <property type="evidence" value="ECO:0007669"/>
    <property type="project" value="UniProtKB-KW"/>
</dbReference>
<evidence type="ECO:0000256" key="4">
    <source>
        <dbReference type="ARBA" id="ARBA00023002"/>
    </source>
</evidence>
<organism evidence="9 10">
    <name type="scientific">Ichthyenterobacterium magnum</name>
    <dbReference type="NCBI Taxonomy" id="1230530"/>
    <lineage>
        <taxon>Bacteria</taxon>
        <taxon>Pseudomonadati</taxon>
        <taxon>Bacteroidota</taxon>
        <taxon>Flavobacteriia</taxon>
        <taxon>Flavobacteriales</taxon>
        <taxon>Flavobacteriaceae</taxon>
        <taxon>Ichthyenterobacterium</taxon>
    </lineage>
</organism>
<evidence type="ECO:0000256" key="1">
    <source>
        <dbReference type="ARBA" id="ARBA00010617"/>
    </source>
</evidence>
<evidence type="ECO:0000313" key="10">
    <source>
        <dbReference type="Proteomes" id="UP000284892"/>
    </source>
</evidence>
<dbReference type="PRINTS" id="PR00463">
    <property type="entry name" value="EP450I"/>
</dbReference>
<gene>
    <name evidence="9" type="ORF">BXY80_1187</name>
</gene>
<dbReference type="GO" id="GO:0005506">
    <property type="term" value="F:iron ion binding"/>
    <property type="evidence" value="ECO:0007669"/>
    <property type="project" value="InterPro"/>
</dbReference>
<dbReference type="Pfam" id="PF00067">
    <property type="entry name" value="p450"/>
    <property type="match status" value="1"/>
</dbReference>
<accession>A0A420DXY3</accession>
<evidence type="ECO:0000256" key="3">
    <source>
        <dbReference type="ARBA" id="ARBA00022723"/>
    </source>
</evidence>
<dbReference type="SUPFAM" id="SSF48264">
    <property type="entry name" value="Cytochrome P450"/>
    <property type="match status" value="1"/>
</dbReference>
<dbReference type="AlphaFoldDB" id="A0A420DXY3"/>
<dbReference type="InterPro" id="IPR001128">
    <property type="entry name" value="Cyt_P450"/>
</dbReference>
<dbReference type="GO" id="GO:0016705">
    <property type="term" value="F:oxidoreductase activity, acting on paired donors, with incorporation or reduction of molecular oxygen"/>
    <property type="evidence" value="ECO:0007669"/>
    <property type="project" value="InterPro"/>
</dbReference>
<keyword evidence="10" id="KW-1185">Reference proteome</keyword>
<dbReference type="EMBL" id="RAQJ01000001">
    <property type="protein sequence ID" value="RKE99085.1"/>
    <property type="molecule type" value="Genomic_DNA"/>
</dbReference>
<keyword evidence="4 8" id="KW-0560">Oxidoreductase</keyword>
<dbReference type="Gene3D" id="1.10.630.10">
    <property type="entry name" value="Cytochrome P450"/>
    <property type="match status" value="1"/>
</dbReference>
<evidence type="ECO:0000256" key="8">
    <source>
        <dbReference type="RuleBase" id="RU000461"/>
    </source>
</evidence>
<dbReference type="PANTHER" id="PTHR24291:SF50">
    <property type="entry name" value="BIFUNCTIONAL ALBAFLAVENONE MONOOXYGENASE_TERPENE SYNTHASE"/>
    <property type="match status" value="1"/>
</dbReference>
<keyword evidence="5 7" id="KW-0408">Iron</keyword>
<dbReference type="InterPro" id="IPR017972">
    <property type="entry name" value="Cyt_P450_CS"/>
</dbReference>
<dbReference type="InterPro" id="IPR036396">
    <property type="entry name" value="Cyt_P450_sf"/>
</dbReference>
<dbReference type="InterPro" id="IPR002401">
    <property type="entry name" value="Cyt_P450_E_grp-I"/>
</dbReference>
<comment type="similarity">
    <text evidence="1 8">Belongs to the cytochrome P450 family.</text>
</comment>
<dbReference type="Proteomes" id="UP000284892">
    <property type="component" value="Unassembled WGS sequence"/>
</dbReference>
<keyword evidence="6 8" id="KW-0503">Monooxygenase</keyword>
<dbReference type="PROSITE" id="PS00086">
    <property type="entry name" value="CYTOCHROME_P450"/>
    <property type="match status" value="1"/>
</dbReference>
<dbReference type="PRINTS" id="PR00385">
    <property type="entry name" value="P450"/>
</dbReference>
<reference evidence="9 10" key="1">
    <citation type="submission" date="2018-09" db="EMBL/GenBank/DDBJ databases">
        <title>Genomic Encyclopedia of Archaeal and Bacterial Type Strains, Phase II (KMG-II): from individual species to whole genera.</title>
        <authorList>
            <person name="Goeker M."/>
        </authorList>
    </citation>
    <scope>NUCLEOTIDE SEQUENCE [LARGE SCALE GENOMIC DNA]</scope>
    <source>
        <strain evidence="9 10">DSM 26283</strain>
    </source>
</reference>
<dbReference type="InterPro" id="IPR050196">
    <property type="entry name" value="Cytochrome_P450_Monoox"/>
</dbReference>
<evidence type="ECO:0000256" key="5">
    <source>
        <dbReference type="ARBA" id="ARBA00023004"/>
    </source>
</evidence>
<evidence type="ECO:0000313" key="9">
    <source>
        <dbReference type="EMBL" id="RKE99085.1"/>
    </source>
</evidence>
<sequence>MSMYKYPYKVSFIRFLKRSSEIAKNPIPFHKSLFLESDSNSFSIKPFFAKPIILTKDAMMAREILQKKHKSFEKSKLQTHKLSKYVGYGLLTSTGSYWLQQRRLIQPAFHKEKVNSLLQIISETIQKEVAIFKRDEFLPLYPIMNALAFEVIAKSLFNYSASKEILERLQFIIEKLQRFIVKDIRQPHKRLWYHLKGEVRESLNLVKESRSIINAIIEERRKSKDFHDDLLDMLLHSEYEDGSKMTNNQLIDEILILFVAGHETTANALTFTLFLLANHPKVLSKVKQEAINFETENVSFQSFSTLQYTKQCIEESMRLYPPAWITDRVALEDQAIGDFYLKKGTMIGVSIYEMHRNTEYWTQAESFNPDRFSELNKKATSQYYMPFGAGPRLCIGNNFAMYEMMLVLQAIVLKYSIETNSDSIDINPLITLKPVGAELKFSKLQCD</sequence>
<evidence type="ECO:0000256" key="6">
    <source>
        <dbReference type="ARBA" id="ARBA00023033"/>
    </source>
</evidence>
<evidence type="ECO:0000256" key="2">
    <source>
        <dbReference type="ARBA" id="ARBA00022617"/>
    </source>
</evidence>
<keyword evidence="3 7" id="KW-0479">Metal-binding</keyword>